<dbReference type="FunFam" id="3.40.50.1010:FF:000016">
    <property type="entry name" value="Flap endonuclease 1"/>
    <property type="match status" value="1"/>
</dbReference>
<dbReference type="InterPro" id="IPR006084">
    <property type="entry name" value="XPG/Rad2"/>
</dbReference>
<feature type="domain" description="XPG-I" evidence="18">
    <location>
        <begin position="151"/>
        <end position="223"/>
    </location>
</feature>
<gene>
    <name evidence="20" type="ORF">ACOF00016_LOCUS1178</name>
</gene>
<dbReference type="PRINTS" id="PR00853">
    <property type="entry name" value="XPGRADSUPER"/>
</dbReference>
<evidence type="ECO:0000259" key="18">
    <source>
        <dbReference type="SMART" id="SM00484"/>
    </source>
</evidence>
<evidence type="ECO:0000256" key="4">
    <source>
        <dbReference type="ARBA" id="ARBA00022723"/>
    </source>
</evidence>
<keyword evidence="7 16" id="KW-0378">Hydrolase</keyword>
<dbReference type="GO" id="GO:0005654">
    <property type="term" value="C:nucleoplasm"/>
    <property type="evidence" value="ECO:0007669"/>
    <property type="project" value="UniProtKB-SubCell"/>
</dbReference>
<feature type="compositionally biased region" description="Acidic residues" evidence="17">
    <location>
        <begin position="291"/>
        <end position="309"/>
    </location>
</feature>
<comment type="similarity">
    <text evidence="14 16">Belongs to the XPG/RAD2 endonuclease family. FEN1 subfamily.</text>
</comment>
<evidence type="ECO:0000256" key="13">
    <source>
        <dbReference type="ARBA" id="ARBA00029382"/>
    </source>
</evidence>
<evidence type="ECO:0000256" key="2">
    <source>
        <dbReference type="ARBA" id="ARBA00022705"/>
    </source>
</evidence>
<dbReference type="SUPFAM" id="SSF47807">
    <property type="entry name" value="5' to 3' exonuclease, C-terminal subdomain"/>
    <property type="match status" value="1"/>
</dbReference>
<dbReference type="InterPro" id="IPR036279">
    <property type="entry name" value="5-3_exonuclease_C_sf"/>
</dbReference>
<keyword evidence="3 16" id="KW-0540">Nuclease</keyword>
<feature type="domain" description="XPG N-terminal" evidence="19">
    <location>
        <begin position="1"/>
        <end position="112"/>
    </location>
</feature>
<dbReference type="CDD" id="cd09867">
    <property type="entry name" value="PIN_FEN1"/>
    <property type="match status" value="1"/>
</dbReference>
<dbReference type="AlphaFoldDB" id="A0A7S3KWM7"/>
<dbReference type="GO" id="GO:0008409">
    <property type="term" value="F:5'-3' exonuclease activity"/>
    <property type="evidence" value="ECO:0007669"/>
    <property type="project" value="UniProtKB-UniRule"/>
</dbReference>
<dbReference type="SMART" id="SM00279">
    <property type="entry name" value="HhH2"/>
    <property type="match status" value="1"/>
</dbReference>
<dbReference type="InterPro" id="IPR008918">
    <property type="entry name" value="HhH2"/>
</dbReference>
<dbReference type="GO" id="GO:0000287">
    <property type="term" value="F:magnesium ion binding"/>
    <property type="evidence" value="ECO:0007669"/>
    <property type="project" value="UniProtKB-UniRule"/>
</dbReference>
<dbReference type="GO" id="GO:0003677">
    <property type="term" value="F:DNA binding"/>
    <property type="evidence" value="ECO:0007669"/>
    <property type="project" value="UniProtKB-UniRule"/>
</dbReference>
<dbReference type="Gene3D" id="3.40.50.1010">
    <property type="entry name" value="5'-nuclease"/>
    <property type="match status" value="1"/>
</dbReference>
<evidence type="ECO:0000313" key="20">
    <source>
        <dbReference type="EMBL" id="CAE0402944.1"/>
    </source>
</evidence>
<dbReference type="PROSITE" id="PS00841">
    <property type="entry name" value="XPG_1"/>
    <property type="match status" value="1"/>
</dbReference>
<dbReference type="InterPro" id="IPR006086">
    <property type="entry name" value="XPG-I_dom"/>
</dbReference>
<evidence type="ECO:0000256" key="9">
    <source>
        <dbReference type="ARBA" id="ARBA00022842"/>
    </source>
</evidence>
<evidence type="ECO:0000256" key="10">
    <source>
        <dbReference type="ARBA" id="ARBA00023128"/>
    </source>
</evidence>
<proteinExistence type="inferred from homology"/>
<dbReference type="InterPro" id="IPR019974">
    <property type="entry name" value="XPG_CS"/>
</dbReference>
<keyword evidence="6 16" id="KW-0227">DNA damage</keyword>
<dbReference type="InterPro" id="IPR006085">
    <property type="entry name" value="XPG_DNA_repair_N"/>
</dbReference>
<organism evidence="20">
    <name type="scientific">Amphora coffeiformis</name>
    <dbReference type="NCBI Taxonomy" id="265554"/>
    <lineage>
        <taxon>Eukaryota</taxon>
        <taxon>Sar</taxon>
        <taxon>Stramenopiles</taxon>
        <taxon>Ochrophyta</taxon>
        <taxon>Bacillariophyta</taxon>
        <taxon>Bacillariophyceae</taxon>
        <taxon>Bacillariophycidae</taxon>
        <taxon>Thalassiophysales</taxon>
        <taxon>Catenulaceae</taxon>
        <taxon>Amphora</taxon>
    </lineage>
</organism>
<sequence>MGIKGLSKLLSDEAPDSMREVELKSLHGRKIAIDASMAIYQFLIAVRSGGPNQQAVMLTNEQGETTSHIQGMFNRTIRFMTEGIKPVFVFDGKPPQFKNGELMKRREKREKAEKALKEATEEGNVEEQDKHSKRLVRAGHKENEDCRKLLTLMGVPVVIAPCEAEAQAAALAKAGKVYATGTEDMDAVTFATPILVRKMAFANASKSMVQTIDYAKAVNGLDLTHDQFVDLCILLGCDYCDSIKGVGPKTALKMIREHGCIENIIKEIGDNKKYGIPDDWLPNKNQKKDADGEEKDEEKEKEGVEEEDEEFIPTYVQARKLFNEHEVVTDVELKWKPCQEEELTKFLVDEQGFNPERVKANIEKLQAAYKKNQKPQMRMDNFFQVKPSAPKQKPNSASKRKAEPAKGKKKAVKKR</sequence>
<keyword evidence="8 16" id="KW-0269">Exonuclease</keyword>
<dbReference type="GO" id="GO:0043137">
    <property type="term" value="P:DNA replication, removal of RNA primer"/>
    <property type="evidence" value="ECO:0007669"/>
    <property type="project" value="UniProtKB-UniRule"/>
</dbReference>
<reference evidence="20" key="1">
    <citation type="submission" date="2021-01" db="EMBL/GenBank/DDBJ databases">
        <authorList>
            <person name="Corre E."/>
            <person name="Pelletier E."/>
            <person name="Niang G."/>
            <person name="Scheremetjew M."/>
            <person name="Finn R."/>
            <person name="Kale V."/>
            <person name="Holt S."/>
            <person name="Cochrane G."/>
            <person name="Meng A."/>
            <person name="Brown T."/>
            <person name="Cohen L."/>
        </authorList>
    </citation>
    <scope>NUCLEOTIDE SEQUENCE</scope>
    <source>
        <strain evidence="20">CCMP127</strain>
    </source>
</reference>
<evidence type="ECO:0000256" key="8">
    <source>
        <dbReference type="ARBA" id="ARBA00022839"/>
    </source>
</evidence>
<dbReference type="Pfam" id="PF00752">
    <property type="entry name" value="XPG_N"/>
    <property type="match status" value="1"/>
</dbReference>
<evidence type="ECO:0000259" key="19">
    <source>
        <dbReference type="SMART" id="SM00485"/>
    </source>
</evidence>
<evidence type="ECO:0000256" key="12">
    <source>
        <dbReference type="ARBA" id="ARBA00023242"/>
    </source>
</evidence>
<dbReference type="GO" id="GO:0005730">
    <property type="term" value="C:nucleolus"/>
    <property type="evidence" value="ECO:0007669"/>
    <property type="project" value="UniProtKB-SubCell"/>
</dbReference>
<evidence type="ECO:0000256" key="1">
    <source>
        <dbReference type="ARBA" id="ARBA00022553"/>
    </source>
</evidence>
<keyword evidence="11 16" id="KW-0234">DNA repair</keyword>
<feature type="region of interest" description="Disordered" evidence="17">
    <location>
        <begin position="279"/>
        <end position="309"/>
    </location>
</feature>
<keyword evidence="10 16" id="KW-0496">Mitochondrion</keyword>
<evidence type="ECO:0000256" key="15">
    <source>
        <dbReference type="ARBA" id="ARBA00063178"/>
    </source>
</evidence>
<evidence type="ECO:0000256" key="6">
    <source>
        <dbReference type="ARBA" id="ARBA00022763"/>
    </source>
</evidence>
<comment type="subunit">
    <text evidence="15">Interacts with PCNA1 and PCNA2. Three molecules of FEN1 bind to one PCNA trimer with each molecule binding to one PCNA monomer. PCNA stimulates the nuclease activity without altering cleavage specificity.</text>
</comment>
<dbReference type="GO" id="GO:0005739">
    <property type="term" value="C:mitochondrion"/>
    <property type="evidence" value="ECO:0007669"/>
    <property type="project" value="UniProtKB-SubCell"/>
</dbReference>
<dbReference type="GO" id="GO:0017108">
    <property type="term" value="F:5'-flap endonuclease activity"/>
    <property type="evidence" value="ECO:0007669"/>
    <property type="project" value="UniProtKB-UniRule"/>
</dbReference>
<dbReference type="EC" id="3.1.-.-" evidence="16"/>
<keyword evidence="5 16" id="KW-0255">Endonuclease</keyword>
<dbReference type="SMART" id="SM00485">
    <property type="entry name" value="XPGN"/>
    <property type="match status" value="1"/>
</dbReference>
<evidence type="ECO:0000256" key="7">
    <source>
        <dbReference type="ARBA" id="ARBA00022801"/>
    </source>
</evidence>
<dbReference type="SUPFAM" id="SSF88723">
    <property type="entry name" value="PIN domain-like"/>
    <property type="match status" value="1"/>
</dbReference>
<dbReference type="HAMAP" id="MF_00614">
    <property type="entry name" value="Fen"/>
    <property type="match status" value="1"/>
</dbReference>
<dbReference type="SMART" id="SM00484">
    <property type="entry name" value="XPGI"/>
    <property type="match status" value="1"/>
</dbReference>
<keyword evidence="2 16" id="KW-0235">DNA replication</keyword>
<evidence type="ECO:0000256" key="16">
    <source>
        <dbReference type="HAMAP-Rule" id="MF_03140"/>
    </source>
</evidence>
<dbReference type="FunFam" id="1.10.150.20:FF:000009">
    <property type="entry name" value="Flap endonuclease 1"/>
    <property type="match status" value="1"/>
</dbReference>
<dbReference type="PANTHER" id="PTHR11081">
    <property type="entry name" value="FLAP ENDONUCLEASE FAMILY MEMBER"/>
    <property type="match status" value="1"/>
</dbReference>
<comment type="subcellular location">
    <subcellularLocation>
        <location evidence="16">Nucleus</location>
        <location evidence="16">Nucleolus</location>
    </subcellularLocation>
    <subcellularLocation>
        <location evidence="16">Nucleus</location>
        <location evidence="16">Nucleoplasm</location>
    </subcellularLocation>
    <subcellularLocation>
        <location evidence="16">Mitochondrion</location>
    </subcellularLocation>
    <text evidence="16">Resides mostly in the nucleoli and relocalizes to the nucleoplasm upon DNA damage.</text>
</comment>
<dbReference type="InterPro" id="IPR029060">
    <property type="entry name" value="PIN-like_dom_sf"/>
</dbReference>
<accession>A0A7S3KWM7</accession>
<dbReference type="GO" id="GO:0006284">
    <property type="term" value="P:base-excision repair"/>
    <property type="evidence" value="ECO:0007669"/>
    <property type="project" value="UniProtKB-UniRule"/>
</dbReference>
<keyword evidence="1 16" id="KW-0597">Phosphoprotein</keyword>
<dbReference type="PANTHER" id="PTHR11081:SF9">
    <property type="entry name" value="FLAP ENDONUCLEASE 1"/>
    <property type="match status" value="1"/>
</dbReference>
<feature type="region of interest" description="Disordered" evidence="17">
    <location>
        <begin position="369"/>
        <end position="415"/>
    </location>
</feature>
<comment type="function">
    <text evidence="13 16">Structure-specific nuclease with 5'-flap endonuclease and 5'-3' exonuclease activities involved in DNA replication and repair. During DNA replication, cleaves the 5'-overhanging flap structure that is generated by displacement synthesis when DNA polymerase encounters the 5'-end of a downstream Okazaki fragment. It enters the flap from the 5'-end and then tracks to cleave the flap base, leaving a nick for ligation. Also involved in the long patch base excision repair (LP-BER) pathway, by cleaving within the apurinic/apyrimidinic (AP) site-terminated flap. Acts as a genome stabilization factor that prevents flaps from equilibrating into structures that lead to duplications and deletions. Also possesses 5'-3' exonuclease activity on nicked or gapped double-stranded DNA, and exhibits RNase H activity. Also involved in replication and repair of rDNA and in repairing mitochondrial DNA.</text>
</comment>
<evidence type="ECO:0000256" key="3">
    <source>
        <dbReference type="ARBA" id="ARBA00022722"/>
    </source>
</evidence>
<name>A0A7S3KWM7_9STRA</name>
<protein>
    <recommendedName>
        <fullName evidence="16">Flap endonuclease 1</fullName>
        <shortName evidence="16">FEN-1</shortName>
        <ecNumber evidence="16">3.1.-.-</ecNumber>
    </recommendedName>
    <alternativeName>
        <fullName evidence="16">Flap structure-specific endonuclease 1</fullName>
    </alternativeName>
</protein>
<feature type="compositionally biased region" description="Basic and acidic residues" evidence="17">
    <location>
        <begin position="105"/>
        <end position="120"/>
    </location>
</feature>
<feature type="region of interest" description="Disordered" evidence="17">
    <location>
        <begin position="105"/>
        <end position="133"/>
    </location>
</feature>
<comment type="cofactor">
    <cofactor evidence="16">
        <name>Mg(2+)</name>
        <dbReference type="ChEBI" id="CHEBI:18420"/>
    </cofactor>
    <text evidence="16">Binds 2 magnesium ions per subunit. They probably participate in the reaction catalyzed by the enzyme. May bind an additional third magnesium ion after substrate binding.</text>
</comment>
<dbReference type="Pfam" id="PF00867">
    <property type="entry name" value="XPG_I"/>
    <property type="match status" value="1"/>
</dbReference>
<evidence type="ECO:0000256" key="17">
    <source>
        <dbReference type="SAM" id="MobiDB-lite"/>
    </source>
</evidence>
<keyword evidence="12 16" id="KW-0539">Nucleus</keyword>
<keyword evidence="4 16" id="KW-0479">Metal-binding</keyword>
<dbReference type="InterPro" id="IPR023426">
    <property type="entry name" value="Flap_endonuc"/>
</dbReference>
<evidence type="ECO:0000256" key="5">
    <source>
        <dbReference type="ARBA" id="ARBA00022759"/>
    </source>
</evidence>
<evidence type="ECO:0000256" key="11">
    <source>
        <dbReference type="ARBA" id="ARBA00023204"/>
    </source>
</evidence>
<dbReference type="Gene3D" id="1.10.150.20">
    <property type="entry name" value="5' to 3' exonuclease, C-terminal subdomain"/>
    <property type="match status" value="1"/>
</dbReference>
<evidence type="ECO:0000256" key="14">
    <source>
        <dbReference type="ARBA" id="ARBA00034726"/>
    </source>
</evidence>
<dbReference type="CDD" id="cd09907">
    <property type="entry name" value="H3TH_FEN1-Euk"/>
    <property type="match status" value="1"/>
</dbReference>
<keyword evidence="9 16" id="KW-0460">Magnesium</keyword>
<dbReference type="EMBL" id="HBIM01001357">
    <property type="protein sequence ID" value="CAE0402944.1"/>
    <property type="molecule type" value="Transcribed_RNA"/>
</dbReference>